<dbReference type="GO" id="GO:0016787">
    <property type="term" value="F:hydrolase activity"/>
    <property type="evidence" value="ECO:0007669"/>
    <property type="project" value="UniProtKB-KW"/>
</dbReference>
<dbReference type="PANTHER" id="PTHR48081:SF8">
    <property type="entry name" value="ALPHA_BETA HYDROLASE FOLD-3 DOMAIN-CONTAINING PROTEIN-RELATED"/>
    <property type="match status" value="1"/>
</dbReference>
<evidence type="ECO:0000313" key="4">
    <source>
        <dbReference type="Proteomes" id="UP001174694"/>
    </source>
</evidence>
<dbReference type="Gene3D" id="3.40.50.1820">
    <property type="entry name" value="alpha/beta hydrolase"/>
    <property type="match status" value="1"/>
</dbReference>
<dbReference type="AlphaFoldDB" id="A0AA38REY1"/>
<keyword evidence="1 3" id="KW-0378">Hydrolase</keyword>
<feature type="domain" description="Alpha/beta hydrolase fold-3" evidence="2">
    <location>
        <begin position="93"/>
        <end position="305"/>
    </location>
</feature>
<dbReference type="SUPFAM" id="SSF53474">
    <property type="entry name" value="alpha/beta-Hydrolases"/>
    <property type="match status" value="1"/>
</dbReference>
<dbReference type="InterPro" id="IPR029058">
    <property type="entry name" value="AB_hydrolase_fold"/>
</dbReference>
<evidence type="ECO:0000256" key="1">
    <source>
        <dbReference type="ARBA" id="ARBA00022801"/>
    </source>
</evidence>
<name>A0AA38REY1_9PEZI</name>
<keyword evidence="4" id="KW-1185">Reference proteome</keyword>
<proteinExistence type="predicted"/>
<organism evidence="3 4">
    <name type="scientific">Pleurostoma richardsiae</name>
    <dbReference type="NCBI Taxonomy" id="41990"/>
    <lineage>
        <taxon>Eukaryota</taxon>
        <taxon>Fungi</taxon>
        <taxon>Dikarya</taxon>
        <taxon>Ascomycota</taxon>
        <taxon>Pezizomycotina</taxon>
        <taxon>Sordariomycetes</taxon>
        <taxon>Sordariomycetidae</taxon>
        <taxon>Calosphaeriales</taxon>
        <taxon>Pleurostomataceae</taxon>
        <taxon>Pleurostoma</taxon>
    </lineage>
</organism>
<dbReference type="InterPro" id="IPR050300">
    <property type="entry name" value="GDXG_lipolytic_enzyme"/>
</dbReference>
<comment type="caution">
    <text evidence="3">The sequence shown here is derived from an EMBL/GenBank/DDBJ whole genome shotgun (WGS) entry which is preliminary data.</text>
</comment>
<protein>
    <submittedName>
        <fullName evidence="3">AB hydrolase superfamily protein</fullName>
    </submittedName>
</protein>
<reference evidence="3" key="1">
    <citation type="submission" date="2022-07" db="EMBL/GenBank/DDBJ databases">
        <title>Fungi with potential for degradation of polypropylene.</title>
        <authorList>
            <person name="Gostincar C."/>
        </authorList>
    </citation>
    <scope>NUCLEOTIDE SEQUENCE</scope>
    <source>
        <strain evidence="3">EXF-13308</strain>
    </source>
</reference>
<evidence type="ECO:0000259" key="2">
    <source>
        <dbReference type="Pfam" id="PF07859"/>
    </source>
</evidence>
<dbReference type="Pfam" id="PF07859">
    <property type="entry name" value="Abhydrolase_3"/>
    <property type="match status" value="1"/>
</dbReference>
<evidence type="ECO:0000313" key="3">
    <source>
        <dbReference type="EMBL" id="KAJ9144246.1"/>
    </source>
</evidence>
<dbReference type="PANTHER" id="PTHR48081">
    <property type="entry name" value="AB HYDROLASE SUPERFAMILY PROTEIN C4A8.06C"/>
    <property type="match status" value="1"/>
</dbReference>
<sequence length="344" mass="37461">MAEERTVFQPLDPSIRPKLDPEYVKLHDDVLQYCPRSETVPWTPESRSKQGPMAGGGMKDVEVGEVFDKDVENYQVRVFVPEGKPPVDGWPCLVYFHGGGWVIGGLNSENGFLRHICKYLGCVVVSINYRHAPEHVYPTAIDDSYAGFRWVVSPETATALSINSSRVAVGGLSAGGGLAAIVAMKAAQDPTVPAPLVFQMLICPVIDNSATAETVWSTSRHSPWLTPTRMTWYRQKYFTNSSDVRNWDASPNFAPPEVMAKSPTTFVAVAECDLLAPEALKYGESLKAVGVDTEVKIYKGATHSVLILAGIHQVGKRLVHDACTSLGKVLGISYSPEEAPVLGK</sequence>
<dbReference type="EMBL" id="JANBVO010000017">
    <property type="protein sequence ID" value="KAJ9144246.1"/>
    <property type="molecule type" value="Genomic_DNA"/>
</dbReference>
<gene>
    <name evidence="3" type="ORF">NKR23_g6107</name>
</gene>
<dbReference type="Proteomes" id="UP001174694">
    <property type="component" value="Unassembled WGS sequence"/>
</dbReference>
<dbReference type="InterPro" id="IPR013094">
    <property type="entry name" value="AB_hydrolase_3"/>
</dbReference>
<accession>A0AA38REY1</accession>